<keyword evidence="2" id="KW-1185">Reference proteome</keyword>
<dbReference type="Proteomes" id="UP000828048">
    <property type="component" value="Chromosome 4"/>
</dbReference>
<comment type="caution">
    <text evidence="1">The sequence shown here is derived from an EMBL/GenBank/DDBJ whole genome shotgun (WGS) entry which is preliminary data.</text>
</comment>
<gene>
    <name evidence="1" type="ORF">Vadar_009020</name>
</gene>
<dbReference type="EMBL" id="CM037154">
    <property type="protein sequence ID" value="KAH7860088.1"/>
    <property type="molecule type" value="Genomic_DNA"/>
</dbReference>
<evidence type="ECO:0000313" key="2">
    <source>
        <dbReference type="Proteomes" id="UP000828048"/>
    </source>
</evidence>
<accession>A0ACB7Z444</accession>
<protein>
    <submittedName>
        <fullName evidence="1">Uncharacterized protein</fullName>
    </submittedName>
</protein>
<proteinExistence type="predicted"/>
<sequence length="521" mass="58474">MAPKKLTEYERRRLENIKRNDQMLASLNIHSKINDLTASTKRQRAQTKSFKVIPEKKPKPETPIVVRRSLRSRGMPPDASTAGGLKDDLDETLTETPELKPILGPVTMRDAYCGDATDQVLVETLMGVSKNSQLCYGGENENLGYPIRVSGCVDLESLRLDPENVARIVPGRIFTVRFFPSTDMKLVAVGNKYGNIGFWNVDAKKEDGDGIFLYQPHSGPVSGIVVQPCSLSKVYSSCYDGFLRLMDVEKEFFDLLYSSDDAIFSISQRPNDVKSLYFAKGQGIVNMWDERAGKALTPWTLHSDRINTIDFSTNNTNIMATSSTDGTACIWDLRFVDAVRPNPLNTVSHKRAVHSAYFSPSGSCLATTSFDDKVGLLTGANFEDSSMMHHNNQTGRWISSFRAIWGWDDSYLFIGNMNRAVDIISSSKRTSIGTLESPHVSAIPCRFDAHPYRIGMLAGATSGGQTCTVVFCNFYSALELVIDIWSVYQFRVNVTWFLVYRNRRNDILLPQCFVRYWQVVK</sequence>
<name>A0ACB7Z444_9ERIC</name>
<reference evidence="1 2" key="1">
    <citation type="journal article" date="2021" name="Hortic Res">
        <title>High-quality reference genome and annotation aids understanding of berry development for evergreen blueberry (Vaccinium darrowii).</title>
        <authorList>
            <person name="Yu J."/>
            <person name="Hulse-Kemp A.M."/>
            <person name="Babiker E."/>
            <person name="Staton M."/>
        </authorList>
    </citation>
    <scope>NUCLEOTIDE SEQUENCE [LARGE SCALE GENOMIC DNA]</scope>
    <source>
        <strain evidence="2">cv. NJ 8807/NJ 8810</strain>
        <tissue evidence="1">Young leaf</tissue>
    </source>
</reference>
<evidence type="ECO:0000313" key="1">
    <source>
        <dbReference type="EMBL" id="KAH7860088.1"/>
    </source>
</evidence>
<organism evidence="1 2">
    <name type="scientific">Vaccinium darrowii</name>
    <dbReference type="NCBI Taxonomy" id="229202"/>
    <lineage>
        <taxon>Eukaryota</taxon>
        <taxon>Viridiplantae</taxon>
        <taxon>Streptophyta</taxon>
        <taxon>Embryophyta</taxon>
        <taxon>Tracheophyta</taxon>
        <taxon>Spermatophyta</taxon>
        <taxon>Magnoliopsida</taxon>
        <taxon>eudicotyledons</taxon>
        <taxon>Gunneridae</taxon>
        <taxon>Pentapetalae</taxon>
        <taxon>asterids</taxon>
        <taxon>Ericales</taxon>
        <taxon>Ericaceae</taxon>
        <taxon>Vaccinioideae</taxon>
        <taxon>Vaccinieae</taxon>
        <taxon>Vaccinium</taxon>
    </lineage>
</organism>